<protein>
    <submittedName>
        <fullName evidence="2">Uncharacterized protein</fullName>
    </submittedName>
</protein>
<sequence>MFNILNCLYWLKGVVLNDGELMLEPDVDGIDASDIPFAINGLVDILSVECLMSSPFATQILGDWQVKCTVPKSQESSIDCIYNTPIDLTEEKSWERAPREQQQPPIRNERRRPQVEVDEDAPVVRRRRVDEPQLVALQPDVELQENEPQLAALDIVKEASWIGQNMN</sequence>
<gene>
    <name evidence="2" type="ORF">MEDL_59544</name>
</gene>
<evidence type="ECO:0000256" key="1">
    <source>
        <dbReference type="SAM" id="MobiDB-lite"/>
    </source>
</evidence>
<dbReference type="EMBL" id="CAJPWZ010002912">
    <property type="protein sequence ID" value="CAG2247607.1"/>
    <property type="molecule type" value="Genomic_DNA"/>
</dbReference>
<dbReference type="OrthoDB" id="6199705at2759"/>
<name>A0A8S3V1W8_MYTED</name>
<dbReference type="AlphaFoldDB" id="A0A8S3V1W8"/>
<feature type="region of interest" description="Disordered" evidence="1">
    <location>
        <begin position="91"/>
        <end position="119"/>
    </location>
</feature>
<organism evidence="2 3">
    <name type="scientific">Mytilus edulis</name>
    <name type="common">Blue mussel</name>
    <dbReference type="NCBI Taxonomy" id="6550"/>
    <lineage>
        <taxon>Eukaryota</taxon>
        <taxon>Metazoa</taxon>
        <taxon>Spiralia</taxon>
        <taxon>Lophotrochozoa</taxon>
        <taxon>Mollusca</taxon>
        <taxon>Bivalvia</taxon>
        <taxon>Autobranchia</taxon>
        <taxon>Pteriomorphia</taxon>
        <taxon>Mytilida</taxon>
        <taxon>Mytiloidea</taxon>
        <taxon>Mytilidae</taxon>
        <taxon>Mytilinae</taxon>
        <taxon>Mytilus</taxon>
    </lineage>
</organism>
<evidence type="ECO:0000313" key="2">
    <source>
        <dbReference type="EMBL" id="CAG2247607.1"/>
    </source>
</evidence>
<evidence type="ECO:0000313" key="3">
    <source>
        <dbReference type="Proteomes" id="UP000683360"/>
    </source>
</evidence>
<dbReference type="Proteomes" id="UP000683360">
    <property type="component" value="Unassembled WGS sequence"/>
</dbReference>
<proteinExistence type="predicted"/>
<reference evidence="2" key="1">
    <citation type="submission" date="2021-03" db="EMBL/GenBank/DDBJ databases">
        <authorList>
            <person name="Bekaert M."/>
        </authorList>
    </citation>
    <scope>NUCLEOTIDE SEQUENCE</scope>
</reference>
<keyword evidence="3" id="KW-1185">Reference proteome</keyword>
<comment type="caution">
    <text evidence="2">The sequence shown here is derived from an EMBL/GenBank/DDBJ whole genome shotgun (WGS) entry which is preliminary data.</text>
</comment>
<accession>A0A8S3V1W8</accession>